<accession>A0A1H0CJH4</accession>
<dbReference type="GO" id="GO:0051539">
    <property type="term" value="F:4 iron, 4 sulfur cluster binding"/>
    <property type="evidence" value="ECO:0007669"/>
    <property type="project" value="UniProtKB-KW"/>
</dbReference>
<dbReference type="InterPro" id="IPR011806">
    <property type="entry name" value="DsrA"/>
</dbReference>
<dbReference type="InterPro" id="IPR017896">
    <property type="entry name" value="4Fe4S_Fe-S-bd"/>
</dbReference>
<dbReference type="InterPro" id="IPR005117">
    <property type="entry name" value="NiRdtase/SiRdtase_haem-b_fer"/>
</dbReference>
<dbReference type="InterPro" id="IPR006067">
    <property type="entry name" value="NO2/SO3_Rdtase_4Fe4S_dom"/>
</dbReference>
<dbReference type="OrthoDB" id="9800558at2"/>
<gene>
    <name evidence="6" type="ORF">SAMN04488516_10373</name>
</gene>
<organism evidence="6 7">
    <name type="scientific">Desulfonauticus submarinus</name>
    <dbReference type="NCBI Taxonomy" id="206665"/>
    <lineage>
        <taxon>Bacteria</taxon>
        <taxon>Pseudomonadati</taxon>
        <taxon>Thermodesulfobacteriota</taxon>
        <taxon>Desulfovibrionia</taxon>
        <taxon>Desulfovibrionales</taxon>
        <taxon>Desulfonauticaceae</taxon>
        <taxon>Desulfonauticus</taxon>
    </lineage>
</organism>
<dbReference type="InterPro" id="IPR045854">
    <property type="entry name" value="NO2/SO3_Rdtase_4Fe4S_sf"/>
</dbReference>
<proteinExistence type="predicted"/>
<dbReference type="Proteomes" id="UP000199602">
    <property type="component" value="Unassembled WGS sequence"/>
</dbReference>
<dbReference type="GO" id="GO:0046872">
    <property type="term" value="F:metal ion binding"/>
    <property type="evidence" value="ECO:0007669"/>
    <property type="project" value="UniProtKB-KW"/>
</dbReference>
<keyword evidence="7" id="KW-1185">Reference proteome</keyword>
<evidence type="ECO:0000256" key="2">
    <source>
        <dbReference type="ARBA" id="ARBA00022723"/>
    </source>
</evidence>
<keyword evidence="3" id="KW-0408">Iron</keyword>
<protein>
    <submittedName>
        <fullName evidence="6">Dissimilatory sulfite reductase alpha subunit</fullName>
    </submittedName>
</protein>
<evidence type="ECO:0000259" key="5">
    <source>
        <dbReference type="PROSITE" id="PS51379"/>
    </source>
</evidence>
<keyword evidence="4" id="KW-0411">Iron-sulfur</keyword>
<dbReference type="Pfam" id="PF03460">
    <property type="entry name" value="NIR_SIR_ferr"/>
    <property type="match status" value="1"/>
</dbReference>
<evidence type="ECO:0000256" key="3">
    <source>
        <dbReference type="ARBA" id="ARBA00023004"/>
    </source>
</evidence>
<dbReference type="PANTHER" id="PTHR11493">
    <property type="entry name" value="SULFITE REDUCTASE [NADPH] SUBUNIT BETA-RELATED"/>
    <property type="match status" value="1"/>
</dbReference>
<evidence type="ECO:0000256" key="1">
    <source>
        <dbReference type="ARBA" id="ARBA00022485"/>
    </source>
</evidence>
<dbReference type="GO" id="GO:0020037">
    <property type="term" value="F:heme binding"/>
    <property type="evidence" value="ECO:0007669"/>
    <property type="project" value="InterPro"/>
</dbReference>
<keyword evidence="2" id="KW-0479">Metal-binding</keyword>
<sequence length="440" mass="50120">MPKHETPLLDQLESGPWPSFVSEIKRQSEFRHKNAEAMEKAGKPYQIPVDVCDDLLGVLEMSYNDGTTHWKHGGIVGVFGYGGGVIGRYCDQPEKFPGVAHFHTIRVNQPAGKYYTTEYLRKLCDLWDFRGSGLTNMHGSTGDIVFLGTRTEQLEEIFGTLTHEFEQDLGGSGSNLRTPACCLGESRCEWACYDTQELCYQLTMEYQDELHRPAFPYKFKFKFDGCPMGCVASIARSDMSFIGTWRDDIKIDQEAVAAYIGGELKPNAGAHEDDTPFDIQKEVIDLCPSQCMSLEDGKLVINNKECVRCMHCIRVMPRALRIGDDRGLSIFCGAKAPILDGAQMGSLLVPFIKAEPPYDEIKEIIENIWDWWMEEGKNRERLGELMKRQGLQKLLEVTGIKPVPQHVQEPRHNPYIFWKEEEVPGGWQRDINEYRKLHPR</sequence>
<dbReference type="AlphaFoldDB" id="A0A1H0CJH4"/>
<dbReference type="GO" id="GO:0009337">
    <property type="term" value="C:sulfite reductase complex (NADPH)"/>
    <property type="evidence" value="ECO:0007669"/>
    <property type="project" value="TreeGrafter"/>
</dbReference>
<dbReference type="Pfam" id="PF01077">
    <property type="entry name" value="NIR_SIR"/>
    <property type="match status" value="1"/>
</dbReference>
<dbReference type="Gene3D" id="3.30.70.2500">
    <property type="match status" value="1"/>
</dbReference>
<dbReference type="STRING" id="206665.SAMN04488516_10373"/>
<evidence type="ECO:0000313" key="7">
    <source>
        <dbReference type="Proteomes" id="UP000199602"/>
    </source>
</evidence>
<dbReference type="GO" id="GO:0050311">
    <property type="term" value="F:sulfite reductase (ferredoxin) activity"/>
    <property type="evidence" value="ECO:0007669"/>
    <property type="project" value="TreeGrafter"/>
</dbReference>
<dbReference type="GO" id="GO:0016002">
    <property type="term" value="F:sulfite reductase activity"/>
    <property type="evidence" value="ECO:0007669"/>
    <property type="project" value="TreeGrafter"/>
</dbReference>
<feature type="domain" description="4Fe-4S ferredoxin-type" evidence="5">
    <location>
        <begin position="297"/>
        <end position="325"/>
    </location>
</feature>
<dbReference type="SUPFAM" id="SSF55124">
    <property type="entry name" value="Nitrite/Sulfite reductase N-terminal domain-like"/>
    <property type="match status" value="1"/>
</dbReference>
<dbReference type="SUPFAM" id="SSF56014">
    <property type="entry name" value="Nitrite and sulphite reductase 4Fe-4S domain-like"/>
    <property type="match status" value="1"/>
</dbReference>
<reference evidence="6 7" key="1">
    <citation type="submission" date="2016-10" db="EMBL/GenBank/DDBJ databases">
        <authorList>
            <person name="de Groot N.N."/>
        </authorList>
    </citation>
    <scope>NUCLEOTIDE SEQUENCE [LARGE SCALE GENOMIC DNA]</scope>
    <source>
        <strain evidence="6 7">DSM 15269</strain>
    </source>
</reference>
<dbReference type="GO" id="GO:0000103">
    <property type="term" value="P:sulfate assimilation"/>
    <property type="evidence" value="ECO:0007669"/>
    <property type="project" value="TreeGrafter"/>
</dbReference>
<dbReference type="Gene3D" id="3.30.413.10">
    <property type="entry name" value="Sulfite Reductase Hemoprotein, domain 1"/>
    <property type="match status" value="1"/>
</dbReference>
<dbReference type="Gene3D" id="3.30.70.20">
    <property type="match status" value="1"/>
</dbReference>
<dbReference type="SUPFAM" id="SSF54862">
    <property type="entry name" value="4Fe-4S ferredoxins"/>
    <property type="match status" value="1"/>
</dbReference>
<name>A0A1H0CJH4_9BACT</name>
<dbReference type="PROSITE" id="PS51379">
    <property type="entry name" value="4FE4S_FER_2"/>
    <property type="match status" value="1"/>
</dbReference>
<dbReference type="EMBL" id="FNIN01000003">
    <property type="protein sequence ID" value="SDN58000.1"/>
    <property type="molecule type" value="Genomic_DNA"/>
</dbReference>
<keyword evidence="1" id="KW-0004">4Fe-4S</keyword>
<dbReference type="InterPro" id="IPR045169">
    <property type="entry name" value="NO2/SO3_Rdtase_4Fe4S_prot"/>
</dbReference>
<dbReference type="Gene3D" id="6.10.140.1420">
    <property type="match status" value="1"/>
</dbReference>
<dbReference type="GO" id="GO:0018551">
    <property type="term" value="F:dissimilatory sulfite reductase (NADH) activity"/>
    <property type="evidence" value="ECO:0007669"/>
    <property type="project" value="InterPro"/>
</dbReference>
<dbReference type="NCBIfam" id="TIGR02064">
    <property type="entry name" value="dsrA"/>
    <property type="match status" value="1"/>
</dbReference>
<evidence type="ECO:0000256" key="4">
    <source>
        <dbReference type="ARBA" id="ARBA00023014"/>
    </source>
</evidence>
<dbReference type="RefSeq" id="WP_092064180.1">
    <property type="nucleotide sequence ID" value="NZ_FNIN01000003.1"/>
</dbReference>
<dbReference type="PANTHER" id="PTHR11493:SF54">
    <property type="entry name" value="ANAEROBIC SULFITE REDUCTASE SUBUNIT C"/>
    <property type="match status" value="1"/>
</dbReference>
<evidence type="ECO:0000313" key="6">
    <source>
        <dbReference type="EMBL" id="SDN58000.1"/>
    </source>
</evidence>
<dbReference type="InterPro" id="IPR036136">
    <property type="entry name" value="Nit/Sulf_reduc_fer-like_dom_sf"/>
</dbReference>